<dbReference type="GO" id="GO:0030144">
    <property type="term" value="F:alpha-1,6-mannosylglycoprotein 6-beta-N-acetylglucosaminyltransferase activity"/>
    <property type="evidence" value="ECO:0007669"/>
    <property type="project" value="InterPro"/>
</dbReference>
<sequence length="536" mass="60573">MRPLQQLVSSRKRYSALAVLVLGVVLASVFYREEIQSAASNVVTLSFPSNAKIHWNSTATTSTSDMTGINSSSTEEANQIQTHVAAAPSPTTIENNHITYPRLPLPDEEEVDVLRDKHIRRIEEVIAGEIPTYYEWNAGQLERLKEYWPKVGANGRFEQPKVILASYGYVPCAMTVCSTTGEVIWLESLINIFRENNQYLLYASYDNLGKFYKSLGDIVTHVWSMDNEVVWCFNDTIGCVESPENPSGIPPWKIFTFTFWGSPQGWGNFFAPHEPWSYNPLGGEWNVVPYKMPDKHFYLGYQFTGCGDLPYIPTAERKDQVAILAKRSGYFYKDVFLQTDVLAALKNRTGLELISVSSSEEGFPVPDTLTLLGPLSRHDYDLMLGSSKALLGIGRPRMSPSPYASLCRGVPVIVPYKGKKCAARPGSSDWCGLIMDHHQHGPAADIGPPYVYTVDCQGPIEDIIDTVMTAVNTPIEPYVPPDMTKEALTQRVEDYFSIDWKAYAMERMREKDWERVVTQEFMYRWLEKYPLKAQKT</sequence>
<dbReference type="InterPro" id="IPR026116">
    <property type="entry name" value="GT18_cat"/>
</dbReference>
<dbReference type="OrthoDB" id="2113294at2759"/>
<dbReference type="KEGG" id="mrr:Moror_10418"/>
<dbReference type="Pfam" id="PF15024">
    <property type="entry name" value="Glyco_transf_18"/>
    <property type="match status" value="1"/>
</dbReference>
<dbReference type="HOGENOM" id="CLU_508127_0_0_1"/>
<dbReference type="AlphaFoldDB" id="V2YJS2"/>
<evidence type="ECO:0000313" key="3">
    <source>
        <dbReference type="Proteomes" id="UP000017559"/>
    </source>
</evidence>
<comment type="caution">
    <text evidence="2">The sequence shown here is derived from an EMBL/GenBank/DDBJ whole genome shotgun (WGS) entry which is preliminary data.</text>
</comment>
<keyword evidence="3" id="KW-1185">Reference proteome</keyword>
<name>V2YJS2_MONRO</name>
<evidence type="ECO:0000259" key="1">
    <source>
        <dbReference type="Pfam" id="PF15024"/>
    </source>
</evidence>
<feature type="domain" description="Glycosyltransferase family 18 catalytic" evidence="1">
    <location>
        <begin position="316"/>
        <end position="496"/>
    </location>
</feature>
<accession>V2YJS2</accession>
<evidence type="ECO:0000313" key="2">
    <source>
        <dbReference type="EMBL" id="ESK91944.1"/>
    </source>
</evidence>
<proteinExistence type="predicted"/>
<dbReference type="EMBL" id="AWSO01000308">
    <property type="protein sequence ID" value="ESK91944.1"/>
    <property type="molecule type" value="Genomic_DNA"/>
</dbReference>
<organism evidence="2 3">
    <name type="scientific">Moniliophthora roreri (strain MCA 2997)</name>
    <name type="common">Cocoa frosty pod rot fungus</name>
    <name type="synonym">Crinipellis roreri</name>
    <dbReference type="NCBI Taxonomy" id="1381753"/>
    <lineage>
        <taxon>Eukaryota</taxon>
        <taxon>Fungi</taxon>
        <taxon>Dikarya</taxon>
        <taxon>Basidiomycota</taxon>
        <taxon>Agaricomycotina</taxon>
        <taxon>Agaricomycetes</taxon>
        <taxon>Agaricomycetidae</taxon>
        <taxon>Agaricales</taxon>
        <taxon>Marasmiineae</taxon>
        <taxon>Marasmiaceae</taxon>
        <taxon>Moniliophthora</taxon>
    </lineage>
</organism>
<reference evidence="2 3" key="1">
    <citation type="journal article" date="2014" name="BMC Genomics">
        <title>Genome and secretome analysis of the hemibiotrophic fungal pathogen, Moniliophthora roreri, which causes frosty pod rot disease of cacao: mechanisms of the biotrophic and necrotrophic phases.</title>
        <authorList>
            <person name="Meinhardt L.W."/>
            <person name="Costa G.G.L."/>
            <person name="Thomazella D.P.T."/>
            <person name="Teixeira P.J.P.L."/>
            <person name="Carazzolle M.F."/>
            <person name="Schuster S.C."/>
            <person name="Carlson J.E."/>
            <person name="Guiltinan M.J."/>
            <person name="Mieczkowski P."/>
            <person name="Farmer A."/>
            <person name="Ramaraj T."/>
            <person name="Crozier J."/>
            <person name="Davis R.E."/>
            <person name="Shao J."/>
            <person name="Melnick R.L."/>
            <person name="Pereira G.A.G."/>
            <person name="Bailey B.A."/>
        </authorList>
    </citation>
    <scope>NUCLEOTIDE SEQUENCE [LARGE SCALE GENOMIC DNA]</scope>
    <source>
        <strain evidence="2 3">MCA 2997</strain>
    </source>
</reference>
<protein>
    <submittedName>
        <fullName evidence="2">Alpha--mannosylglycoprotein 6-beta-n-acetylglucosaminyltransferase a</fullName>
    </submittedName>
</protein>
<gene>
    <name evidence="2" type="ORF">Moror_10418</name>
</gene>
<dbReference type="Proteomes" id="UP000017559">
    <property type="component" value="Unassembled WGS sequence"/>
</dbReference>
<dbReference type="UniPathway" id="UPA00378"/>